<dbReference type="SUPFAM" id="SSF82185">
    <property type="entry name" value="Histone H3 K4-specific methyltransferase SET7/9 N-terminal domain"/>
    <property type="match status" value="4"/>
</dbReference>
<comment type="caution">
    <text evidence="1">The sequence shown here is derived from an EMBL/GenBank/DDBJ whole genome shotgun (WGS) entry which is preliminary data.</text>
</comment>
<dbReference type="InterPro" id="IPR011652">
    <property type="entry name" value="MORN_2"/>
</dbReference>
<gene>
    <name evidence="1" type="ORF">RO03_07905</name>
</gene>
<keyword evidence="1" id="KW-0808">Transferase</keyword>
<evidence type="ECO:0000313" key="2">
    <source>
        <dbReference type="Proteomes" id="UP000054800"/>
    </source>
</evidence>
<reference evidence="1 2" key="1">
    <citation type="submission" date="2015-10" db="EMBL/GenBank/DDBJ databases">
        <authorList>
            <person name="Gilbert D.G."/>
        </authorList>
    </citation>
    <scope>NUCLEOTIDE SEQUENCE [LARGE SCALE GENOMIC DNA]</scope>
    <source>
        <strain evidence="1 2">ChDC F311</strain>
    </source>
</reference>
<dbReference type="EMBL" id="LMVH01000001">
    <property type="protein sequence ID" value="KUL99427.1"/>
    <property type="molecule type" value="Genomic_DNA"/>
</dbReference>
<proteinExistence type="predicted"/>
<dbReference type="Proteomes" id="UP000054800">
    <property type="component" value="Unassembled WGS sequence"/>
</dbReference>
<accession>A0A101K6I8</accession>
<dbReference type="GO" id="GO:0016301">
    <property type="term" value="F:kinase activity"/>
    <property type="evidence" value="ECO:0007669"/>
    <property type="project" value="UniProtKB-KW"/>
</dbReference>
<evidence type="ECO:0000313" key="1">
    <source>
        <dbReference type="EMBL" id="KUL99427.1"/>
    </source>
</evidence>
<sequence length="555" mass="64517">MRKNFFILIFLFFIFSILNANPLKNETELQKFRNKVDKVIKEELKNDYKKEYLKRKDNLKKIENNGEIGFEDEDFIFQFEDNALTLASKKLKSIPNTAITQEFDKTGNFFRIFSITSIDENFLLYRYFDKNSNLVIDVYGTNGKVIQKGYYNNKQLAYIIEGNILKNLDSIPNGKYIEYYKNGQIKIQGHTKEGKRDGEFKAFLKNGKSAGSVIYKDGKIIKSTLINSMKDNASFPLIDNINYKLDTTHTLGKVEFENGLLRTYFIFNKNGLLDGNSIEYYEEGNIESLVPYKNNVVEGLVITYYENGNIKEEVNYKNDKMNGEAKSYDENGKLNGRTIFKDDIKLEEDVHKKNEILKNTFKNGELVKQDICSPNGTLKERRILNGDEMEYSTFYPNGNVKQKIFAKDKIIIKEQLYARNGNIMSNSFFSNGKPVTEVFEYYPDGKIHKKISSSNNMLDGNYLEYYPNGKLKNKAFFKNDKQEGEYTAYYESSAIMQKVPYKNGIRNGEAIAYYENGNIEQKAYFINGKQEKEHLYYDKKGNLIKTEIYKNGVKQ</sequence>
<dbReference type="Gene3D" id="2.20.110.10">
    <property type="entry name" value="Histone H3 K4-specific methyltransferase SET7/9 N-terminal domain"/>
    <property type="match status" value="2"/>
</dbReference>
<dbReference type="PANTHER" id="PTHR33706">
    <property type="entry name" value="MORN VARIANT REPEAT PROTEIN"/>
    <property type="match status" value="1"/>
</dbReference>
<protein>
    <submittedName>
        <fullName evidence="1">Phophatidylinositol-4-phosphate 5-kinase</fullName>
    </submittedName>
</protein>
<dbReference type="RefSeq" id="WP_059222918.1">
    <property type="nucleotide sequence ID" value="NZ_LMVH01000001.1"/>
</dbReference>
<dbReference type="Pfam" id="PF07661">
    <property type="entry name" value="MORN_2"/>
    <property type="match status" value="9"/>
</dbReference>
<dbReference type="PANTHER" id="PTHR33706:SF1">
    <property type="entry name" value="TPR REPEAT PROTEIN"/>
    <property type="match status" value="1"/>
</dbReference>
<dbReference type="OrthoDB" id="85734at2"/>
<name>A0A101K6I8_FUSNC</name>
<organism evidence="1 2">
    <name type="scientific">Fusobacterium nucleatum subsp. nucleatum</name>
    <dbReference type="NCBI Taxonomy" id="76856"/>
    <lineage>
        <taxon>Bacteria</taxon>
        <taxon>Fusobacteriati</taxon>
        <taxon>Fusobacteriota</taxon>
        <taxon>Fusobacteriia</taxon>
        <taxon>Fusobacteriales</taxon>
        <taxon>Fusobacteriaceae</taxon>
        <taxon>Fusobacterium</taxon>
    </lineage>
</organism>
<dbReference type="AlphaFoldDB" id="A0A101K6I8"/>
<keyword evidence="1" id="KW-0418">Kinase</keyword>
<dbReference type="Gene3D" id="3.90.930.1">
    <property type="match status" value="2"/>
</dbReference>